<dbReference type="InterPro" id="IPR007421">
    <property type="entry name" value="Schlafen_AlbA_2_dom"/>
</dbReference>
<dbReference type="Pfam" id="PF04326">
    <property type="entry name" value="SLFN_AlbA_2"/>
    <property type="match status" value="1"/>
</dbReference>
<dbReference type="InterPro" id="IPR038461">
    <property type="entry name" value="Schlafen_AlbA_2_dom_sf"/>
</dbReference>
<gene>
    <name evidence="2" type="ORF">CFT61_06795</name>
</gene>
<accession>A0AA91TKA0</accession>
<proteinExistence type="predicted"/>
<feature type="domain" description="Schlafen AlbA-2" evidence="1">
    <location>
        <begin position="250"/>
        <end position="336"/>
    </location>
</feature>
<protein>
    <recommendedName>
        <fullName evidence="1">Schlafen AlbA-2 domain-containing protein</fullName>
    </recommendedName>
</protein>
<organism evidence="2 3">
    <name type="scientific">Segatella copri</name>
    <dbReference type="NCBI Taxonomy" id="165179"/>
    <lineage>
        <taxon>Bacteria</taxon>
        <taxon>Pseudomonadati</taxon>
        <taxon>Bacteroidota</taxon>
        <taxon>Bacteroidia</taxon>
        <taxon>Bacteroidales</taxon>
        <taxon>Prevotellaceae</taxon>
        <taxon>Segatella</taxon>
    </lineage>
</organism>
<sequence>MSKVTIPSRASYQVRNPASEERPFLEADWAPINAHQVYQALKRMQCRNHQATSAYKCKGLGAPYKTSQQQENWLGAIINHFNQNINIQLKHIKTMCKFNKFNGKVTNYYSNMYVIEVDDKTIYIPFSVMHKFPAFPQSMMEDGHLKIGVTVIMVKKDEKTYYPDHETYGVNNNQEHKLNIDGTYLLKDTKTYKQSNSLPELMAQLSTQLPSLQEDLRLETLKVISAINMTEEQKVEKLTSMVDFPLDFLESQTLEKKASLFYAPGNTKDDRAQLKEIVESIVAMCNSEEQKQCQLIVGVNDKTNKTCKLQDEIAANYPQMANLDQFQNTLLVPFIKSYTYDNALLMSSLKYNWYNYNGDLILIIDINYHGDPIICKGGRLPYRCDSAKMIAEGVDLVNMVKKLTRNAA</sequence>
<reference evidence="2 3" key="1">
    <citation type="submission" date="2017-07" db="EMBL/GenBank/DDBJ databases">
        <title>Draft genome sequence of Prevotella copri isolated from the gut of healthy adult Indian.</title>
        <authorList>
            <person name="Das B."/>
            <person name="Bag S."/>
            <person name="Ghosh T.S."/>
        </authorList>
    </citation>
    <scope>NUCLEOTIDE SEQUENCE [LARGE SCALE GENOMIC DNA]</scope>
    <source>
        <strain evidence="2 3">Indica</strain>
    </source>
</reference>
<dbReference type="Proteomes" id="UP000215155">
    <property type="component" value="Unassembled WGS sequence"/>
</dbReference>
<dbReference type="EMBL" id="NMPZ01000008">
    <property type="protein sequence ID" value="OXL44335.1"/>
    <property type="molecule type" value="Genomic_DNA"/>
</dbReference>
<name>A0AA91TKA0_9BACT</name>
<evidence type="ECO:0000259" key="1">
    <source>
        <dbReference type="Pfam" id="PF04326"/>
    </source>
</evidence>
<dbReference type="AlphaFoldDB" id="A0AA91TKA0"/>
<evidence type="ECO:0000313" key="3">
    <source>
        <dbReference type="Proteomes" id="UP000215155"/>
    </source>
</evidence>
<evidence type="ECO:0000313" key="2">
    <source>
        <dbReference type="EMBL" id="OXL44335.1"/>
    </source>
</evidence>
<comment type="caution">
    <text evidence="2">The sequence shown here is derived from an EMBL/GenBank/DDBJ whole genome shotgun (WGS) entry which is preliminary data.</text>
</comment>
<dbReference type="Gene3D" id="3.30.950.30">
    <property type="entry name" value="Schlafen, AAA domain"/>
    <property type="match status" value="1"/>
</dbReference>